<dbReference type="STRING" id="1346791.M529_11050"/>
<accession>T0K675</accession>
<feature type="domain" description="Aldehyde dehydrogenase" evidence="4">
    <location>
        <begin position="3"/>
        <end position="452"/>
    </location>
</feature>
<dbReference type="InterPro" id="IPR016162">
    <property type="entry name" value="Ald_DH_N"/>
</dbReference>
<dbReference type="Pfam" id="PF00171">
    <property type="entry name" value="Aldedh"/>
    <property type="match status" value="1"/>
</dbReference>
<name>T0K675_9SPHN</name>
<dbReference type="SUPFAM" id="SSF53720">
    <property type="entry name" value="ALDH-like"/>
    <property type="match status" value="1"/>
</dbReference>
<dbReference type="GO" id="GO:0004777">
    <property type="term" value="F:succinate-semialdehyde dehydrogenase (NAD+) activity"/>
    <property type="evidence" value="ECO:0007669"/>
    <property type="project" value="TreeGrafter"/>
</dbReference>
<dbReference type="GO" id="GO:0004030">
    <property type="term" value="F:aldehyde dehydrogenase [NAD(P)+] activity"/>
    <property type="evidence" value="ECO:0007669"/>
    <property type="project" value="InterPro"/>
</dbReference>
<dbReference type="CDD" id="cd07100">
    <property type="entry name" value="ALDH_SSADH1_GabD1"/>
    <property type="match status" value="1"/>
</dbReference>
<organism evidence="5 6">
    <name type="scientific">Sphingobium ummariense RL-3</name>
    <dbReference type="NCBI Taxonomy" id="1346791"/>
    <lineage>
        <taxon>Bacteria</taxon>
        <taxon>Pseudomonadati</taxon>
        <taxon>Pseudomonadota</taxon>
        <taxon>Alphaproteobacteria</taxon>
        <taxon>Sphingomonadales</taxon>
        <taxon>Sphingomonadaceae</taxon>
        <taxon>Sphingobium</taxon>
    </lineage>
</organism>
<dbReference type="InterPro" id="IPR015590">
    <property type="entry name" value="Aldehyde_DH_dom"/>
</dbReference>
<dbReference type="InterPro" id="IPR044148">
    <property type="entry name" value="ALDH_GabD1-like"/>
</dbReference>
<keyword evidence="3" id="KW-0560">Oxidoreductase</keyword>
<comment type="caution">
    <text evidence="5">The sequence shown here is derived from an EMBL/GenBank/DDBJ whole genome shotgun (WGS) entry which is preliminary data.</text>
</comment>
<dbReference type="Proteomes" id="UP000015523">
    <property type="component" value="Unassembled WGS sequence"/>
</dbReference>
<gene>
    <name evidence="5" type="ORF">M529_11050</name>
</gene>
<dbReference type="PATRIC" id="fig|1346791.3.peg.2126"/>
<evidence type="ECO:0000313" key="6">
    <source>
        <dbReference type="Proteomes" id="UP000015523"/>
    </source>
</evidence>
<protein>
    <recommendedName>
        <fullName evidence="4">Aldehyde dehydrogenase domain-containing protein</fullName>
    </recommendedName>
</protein>
<dbReference type="FunFam" id="3.40.605.10:FF:000012">
    <property type="entry name" value="NAD-dependent succinate-semialdehyde dehydrogenase"/>
    <property type="match status" value="1"/>
</dbReference>
<dbReference type="InterPro" id="IPR047110">
    <property type="entry name" value="GABD/Sad-like"/>
</dbReference>
<dbReference type="InterPro" id="IPR016161">
    <property type="entry name" value="Ald_DH/histidinol_DH"/>
</dbReference>
<evidence type="ECO:0000256" key="1">
    <source>
        <dbReference type="ARBA" id="ARBA00009986"/>
    </source>
</evidence>
<evidence type="ECO:0000256" key="2">
    <source>
        <dbReference type="ARBA" id="ARBA00022857"/>
    </source>
</evidence>
<dbReference type="InterPro" id="IPR016163">
    <property type="entry name" value="Ald_DH_C"/>
</dbReference>
<dbReference type="RefSeq" id="WP_021318023.1">
    <property type="nucleotide sequence ID" value="NZ_AUWY01000075.1"/>
</dbReference>
<reference evidence="5 6" key="1">
    <citation type="journal article" date="2013" name="Genome Announc.">
        <title>Draft Genome Sequence of Sphingobium ummariense Strain RL-3, a Hexachlorocyclohexane-Degrading Bacterium.</title>
        <authorList>
            <person name="Kohli P."/>
            <person name="Dua A."/>
            <person name="Sangwan N."/>
            <person name="Oldach P."/>
            <person name="Khurana J.P."/>
            <person name="Lal R."/>
        </authorList>
    </citation>
    <scope>NUCLEOTIDE SEQUENCE [LARGE SCALE GENOMIC DNA]</scope>
    <source>
        <strain evidence="5 6">RL-3</strain>
    </source>
</reference>
<proteinExistence type="inferred from homology"/>
<dbReference type="FunFam" id="3.40.309.10:FF:000010">
    <property type="entry name" value="Gamma-aminobutyraldehyde dehydrogenase"/>
    <property type="match status" value="1"/>
</dbReference>
<dbReference type="PANTHER" id="PTHR43217">
    <property type="entry name" value="SUCCINATE SEMIALDEHYDE DEHYDROGENASE [NAD(P)+] SAD"/>
    <property type="match status" value="1"/>
</dbReference>
<dbReference type="Gene3D" id="3.40.605.10">
    <property type="entry name" value="Aldehyde Dehydrogenase, Chain A, domain 1"/>
    <property type="match status" value="1"/>
</dbReference>
<dbReference type="eggNOG" id="COG1012">
    <property type="taxonomic scope" value="Bacteria"/>
</dbReference>
<dbReference type="EMBL" id="AUWY01000075">
    <property type="protein sequence ID" value="EQB32154.1"/>
    <property type="molecule type" value="Genomic_DNA"/>
</dbReference>
<sequence>MAYKSINPATGEIVAEFANHSAEEIENALSRAAAVYRSGWSQGPIERRLETLSRLADLIDGRSEELATVAVREMGKRISEARSEVAGIAKIARHFAGNAATMLAPEKIDTDQGDAWIEYHPIGVVLAIEPWNFPFYQLVRVAAPAIAAGNPVLVKPAGIVPQCAKLIEELILEAGAPEGVWTTIFASNDQIAALLQDDRVQGVTLTGSERAGSIVAAEAGRNLKKSVLELGGSDIFAVLDDADLDRAAEVGAAGRLAAAGQVCTSAKRFLVHEKVANSFIAKLTQRFRAIRVGDPMDESVDLGPLASVAARDNLSEQVRNAVAAGAQVLHGGNPIAGEGAYYEPTILTDITRDNPAYFEEFFGPVAQLYVVRDDDELVALANDSPYGLGGSIFSADTARAKALASRIETGMVWINAMTGSGPELPFGGVKRSGYGRELAESGIKELVNQKLVVIAPTTQAA</sequence>
<dbReference type="OrthoDB" id="9802947at2"/>
<dbReference type="PANTHER" id="PTHR43217:SF2">
    <property type="entry name" value="SUCCINATE-SEMIALDEHYDE DEHYDROGENASE [NADP(+)]"/>
    <property type="match status" value="1"/>
</dbReference>
<keyword evidence="2" id="KW-0521">NADP</keyword>
<dbReference type="Gene3D" id="3.40.309.10">
    <property type="entry name" value="Aldehyde Dehydrogenase, Chain A, domain 2"/>
    <property type="match status" value="1"/>
</dbReference>
<evidence type="ECO:0000256" key="3">
    <source>
        <dbReference type="ARBA" id="ARBA00023002"/>
    </source>
</evidence>
<dbReference type="AlphaFoldDB" id="T0K675"/>
<evidence type="ECO:0000313" key="5">
    <source>
        <dbReference type="EMBL" id="EQB32154.1"/>
    </source>
</evidence>
<comment type="similarity">
    <text evidence="1">Belongs to the aldehyde dehydrogenase family.</text>
</comment>
<keyword evidence="6" id="KW-1185">Reference proteome</keyword>
<evidence type="ECO:0000259" key="4">
    <source>
        <dbReference type="Pfam" id="PF00171"/>
    </source>
</evidence>